<evidence type="ECO:0000259" key="1">
    <source>
        <dbReference type="Pfam" id="PF12973"/>
    </source>
</evidence>
<keyword evidence="3" id="KW-1185">Reference proteome</keyword>
<protein>
    <submittedName>
        <fullName evidence="2">Cupin domain-containing protein</fullName>
    </submittedName>
</protein>
<evidence type="ECO:0000313" key="2">
    <source>
        <dbReference type="EMBL" id="MBP2705505.1"/>
    </source>
</evidence>
<dbReference type="EMBL" id="JAFCNB010000008">
    <property type="protein sequence ID" value="MBP2705505.1"/>
    <property type="molecule type" value="Genomic_DNA"/>
</dbReference>
<comment type="caution">
    <text evidence="2">The sequence shown here is derived from an EMBL/GenBank/DDBJ whole genome shotgun (WGS) entry which is preliminary data.</text>
</comment>
<feature type="domain" description="ChrR-like cupin" evidence="1">
    <location>
        <begin position="34"/>
        <end position="123"/>
    </location>
</feature>
<dbReference type="Pfam" id="PF12973">
    <property type="entry name" value="Cupin_7"/>
    <property type="match status" value="1"/>
</dbReference>
<proteinExistence type="predicted"/>
<dbReference type="SUPFAM" id="SSF51182">
    <property type="entry name" value="RmlC-like cupins"/>
    <property type="match status" value="1"/>
</dbReference>
<dbReference type="Gene3D" id="2.60.120.10">
    <property type="entry name" value="Jelly Rolls"/>
    <property type="match status" value="1"/>
</dbReference>
<name>A0A941AIR6_9ACTN</name>
<sequence>MTETIPSAADVIPAVFAALPGQKIEHRPLSFRPLASDGRVGAEIHELYTTEETGPDGPAAALVRYLPGATAKPHLHPGYETIYVLGGELETDDGVFPAGSVLVMHPGSVHAPRSPRGCLTLVVWEQPVRTI</sequence>
<reference evidence="2" key="1">
    <citation type="submission" date="2021-02" db="EMBL/GenBank/DDBJ databases">
        <title>Draft genome sequence of Microbispora sp. RL4-1S isolated from rice leaves in Thailand.</title>
        <authorList>
            <person name="Muangham S."/>
            <person name="Duangmal K."/>
        </authorList>
    </citation>
    <scope>NUCLEOTIDE SEQUENCE</scope>
    <source>
        <strain evidence="2">RL4-1S</strain>
    </source>
</reference>
<gene>
    <name evidence="2" type="ORF">JOL79_16965</name>
</gene>
<dbReference type="RefSeq" id="WP_210156786.1">
    <property type="nucleotide sequence ID" value="NZ_JAFCNB010000008.1"/>
</dbReference>
<organism evidence="2 3">
    <name type="scientific">Microbispora oryzae</name>
    <dbReference type="NCBI Taxonomy" id="2806554"/>
    <lineage>
        <taxon>Bacteria</taxon>
        <taxon>Bacillati</taxon>
        <taxon>Actinomycetota</taxon>
        <taxon>Actinomycetes</taxon>
        <taxon>Streptosporangiales</taxon>
        <taxon>Streptosporangiaceae</taxon>
        <taxon>Microbispora</taxon>
    </lineage>
</organism>
<dbReference type="AlphaFoldDB" id="A0A941AIR6"/>
<dbReference type="InterPro" id="IPR025979">
    <property type="entry name" value="ChrR-like_cupin_dom"/>
</dbReference>
<evidence type="ECO:0000313" key="3">
    <source>
        <dbReference type="Proteomes" id="UP000674234"/>
    </source>
</evidence>
<accession>A0A941AIR6</accession>
<dbReference type="InterPro" id="IPR011051">
    <property type="entry name" value="RmlC_Cupin_sf"/>
</dbReference>
<dbReference type="Proteomes" id="UP000674234">
    <property type="component" value="Unassembled WGS sequence"/>
</dbReference>
<dbReference type="InterPro" id="IPR014710">
    <property type="entry name" value="RmlC-like_jellyroll"/>
</dbReference>